<keyword evidence="2" id="KW-1185">Reference proteome</keyword>
<dbReference type="Gene3D" id="3.30.450.70">
    <property type="match status" value="1"/>
</dbReference>
<comment type="caution">
    <text evidence="1">The sequence shown here is derived from an EMBL/GenBank/DDBJ whole genome shotgun (WGS) entry which is preliminary data.</text>
</comment>
<name>A0ABR4AI97_9LECA</name>
<proteinExistence type="predicted"/>
<reference evidence="1 2" key="1">
    <citation type="submission" date="2024-09" db="EMBL/GenBank/DDBJ databases">
        <title>Rethinking Asexuality: The Enigmatic Case of Functional Sexual Genes in Lepraria (Stereocaulaceae).</title>
        <authorList>
            <person name="Doellman M."/>
            <person name="Sun Y."/>
            <person name="Barcenas-Pena A."/>
            <person name="Lumbsch H.T."/>
            <person name="Grewe F."/>
        </authorList>
    </citation>
    <scope>NUCLEOTIDE SEQUENCE [LARGE SCALE GENOMIC DNA]</scope>
    <source>
        <strain evidence="1 2">Grewe 0041</strain>
    </source>
</reference>
<gene>
    <name evidence="1" type="ORF">ABVK25_012379</name>
</gene>
<evidence type="ECO:0000313" key="1">
    <source>
        <dbReference type="EMBL" id="KAL2044551.1"/>
    </source>
</evidence>
<dbReference type="EMBL" id="JBHFEH010000199">
    <property type="protein sequence ID" value="KAL2044551.1"/>
    <property type="molecule type" value="Genomic_DNA"/>
</dbReference>
<evidence type="ECO:0000313" key="2">
    <source>
        <dbReference type="Proteomes" id="UP001590951"/>
    </source>
</evidence>
<organism evidence="1 2">
    <name type="scientific">Lepraria finkii</name>
    <dbReference type="NCBI Taxonomy" id="1340010"/>
    <lineage>
        <taxon>Eukaryota</taxon>
        <taxon>Fungi</taxon>
        <taxon>Dikarya</taxon>
        <taxon>Ascomycota</taxon>
        <taxon>Pezizomycotina</taxon>
        <taxon>Lecanoromycetes</taxon>
        <taxon>OSLEUM clade</taxon>
        <taxon>Lecanoromycetidae</taxon>
        <taxon>Lecanorales</taxon>
        <taxon>Lecanorineae</taxon>
        <taxon>Stereocaulaceae</taxon>
        <taxon>Lepraria</taxon>
    </lineage>
</organism>
<protein>
    <submittedName>
        <fullName evidence="1">Uncharacterized protein</fullName>
    </submittedName>
</protein>
<dbReference type="Proteomes" id="UP001590951">
    <property type="component" value="Unassembled WGS sequence"/>
</dbReference>
<sequence length="144" mass="16006">MAYNAQPAIACIGIIGKHASPPPLTTDNPLHISLFPPHQDEELDMSFILNSSLDIFDIRTRAKTLDQDLGLLHALDEAPRCLRLADQHGHQIHYCHRHDGASSRRRRQEEEPARGRIEGCRVEACLSGSANCLHQPTAQPLLHA</sequence>
<accession>A0ABR4AI97</accession>